<feature type="binding site" evidence="8">
    <location>
        <position position="215"/>
    </location>
    <ligand>
        <name>[4Fe-4S] cluster</name>
        <dbReference type="ChEBI" id="CHEBI:49883"/>
        <note>ligand shared between dimeric partners</note>
    </ligand>
</feature>
<feature type="region of interest" description="Disordered" evidence="9">
    <location>
        <begin position="540"/>
        <end position="574"/>
    </location>
</feature>
<evidence type="ECO:0000313" key="10">
    <source>
        <dbReference type="EMBL" id="KAL1635761.1"/>
    </source>
</evidence>
<dbReference type="SUPFAM" id="SSF52540">
    <property type="entry name" value="P-loop containing nucleoside triphosphate hydrolases"/>
    <property type="match status" value="1"/>
</dbReference>
<keyword evidence="5 8" id="KW-0067">ATP-binding</keyword>
<feature type="compositionally biased region" description="Low complexity" evidence="9">
    <location>
        <begin position="480"/>
        <end position="493"/>
    </location>
</feature>
<keyword evidence="2 8" id="KW-0963">Cytoplasm</keyword>
<name>A0ABR3T934_9PEZI</name>
<evidence type="ECO:0000313" key="11">
    <source>
        <dbReference type="Proteomes" id="UP001521116"/>
    </source>
</evidence>
<keyword evidence="1 8" id="KW-0004">4Fe-4S</keyword>
<evidence type="ECO:0000256" key="7">
    <source>
        <dbReference type="ARBA" id="ARBA00023014"/>
    </source>
</evidence>
<dbReference type="InterPro" id="IPR019591">
    <property type="entry name" value="Mrp/NBP35_ATP-bd"/>
</dbReference>
<feature type="binding site" evidence="8">
    <location>
        <position position="218"/>
    </location>
    <ligand>
        <name>[4Fe-4S] cluster</name>
        <dbReference type="ChEBI" id="CHEBI:49883"/>
        <note>ligand shared between dimeric partners</note>
    </ligand>
</feature>
<dbReference type="Pfam" id="PF10609">
    <property type="entry name" value="ParA"/>
    <property type="match status" value="2"/>
</dbReference>
<keyword evidence="4 8" id="KW-0547">Nucleotide-binding</keyword>
<protein>
    <submittedName>
        <fullName evidence="10">Cytosolic Fe-S cluster assembly factor cfd1</fullName>
    </submittedName>
</protein>
<keyword evidence="3 8" id="KW-0479">Metal-binding</keyword>
<dbReference type="EMBL" id="JAJVDC020000009">
    <property type="protein sequence ID" value="KAL1635761.1"/>
    <property type="molecule type" value="Genomic_DNA"/>
</dbReference>
<comment type="function">
    <text evidence="8">Component of the cytosolic iron-sulfur (Fe/S) protein assembly (CIA) machinery. Required for maturation of extramitochondrial Fe-S proteins. The NBP35-CFD1 heterotetramer forms a Fe-S scaffold complex, mediating the de novo assembly of an Fe-S cluster and its transfer to target apoproteins.</text>
</comment>
<dbReference type="InterPro" id="IPR028600">
    <property type="entry name" value="NUBP2/Cfd1_eukaryotes"/>
</dbReference>
<dbReference type="CDD" id="cd02037">
    <property type="entry name" value="Mrp_NBP35"/>
    <property type="match status" value="1"/>
</dbReference>
<evidence type="ECO:0000256" key="9">
    <source>
        <dbReference type="SAM" id="MobiDB-lite"/>
    </source>
</evidence>
<sequence>MGLENVKKIVLVLSGKGGVGKSSITTQLALTLSLQGRSVGVLDIDLTGPSVPRFFGVEGSKVTQAPGGMVPVPVHEAQTLASSIATGRDGGEGKKIGPLSVMSLGFILANRGDAVIWRGPKKTAMVRQFLSSVLWPPGLDYLLIDTPPGTSDEHISLLETLLKDTAANPSQLAGAVVVTTPQAISISDVKKELNFCAKVGLRVLGVVENMAGFVCPSCSECTNVFSKGGGEIMARDFNVPFLGSVPIDPAFVMLIEEGKRPVYPQGTVIQGSEMPTETGEEPGALVDNDLHSQYEQTEDLNGVAPDPLQFEFSRHVLKKAARVLKKSNKKANKTDADWLNEEFIKPSNEFGRPIAATSGSPDLVKLQHLWELAVAIDPSIKDEGALIINAKKNGSPVTGVDILKHKVKPETIQANVMPIIGGKPALLQPQPGPPASPHQPTAMPTSASTPNENLALSSDPVSSPVTGGVKVSQSSPTAISATSSLRSGTSSNASGGGIMHASRYAAAATSSDGMFPVLFAQQHPQSHGLSNQNDLAIQNSPRMTTHDNTPSHLTPEPGFQQFNRRPRRYSGSTTYSSAATTVTFQAMITSGGDVTAVPFGIDDMTETVEDVMAFVDWKNSDSGRNVPVDFRTFTSIMRFRPSASNALILCKKE</sequence>
<accession>A0ABR3T934</accession>
<feature type="binding site" evidence="8">
    <location>
        <begin position="15"/>
        <end position="22"/>
    </location>
    <ligand>
        <name>ATP</name>
        <dbReference type="ChEBI" id="CHEBI:30616"/>
    </ligand>
</feature>
<dbReference type="InterPro" id="IPR027417">
    <property type="entry name" value="P-loop_NTPase"/>
</dbReference>
<reference evidence="10 11" key="1">
    <citation type="submission" date="2024-02" db="EMBL/GenBank/DDBJ databases">
        <title>De novo assembly and annotation of 12 fungi associated with fruit tree decline syndrome in Ontario, Canada.</title>
        <authorList>
            <person name="Sulman M."/>
            <person name="Ellouze W."/>
            <person name="Ilyukhin E."/>
        </authorList>
    </citation>
    <scope>NUCLEOTIDE SEQUENCE [LARGE SCALE GENOMIC DNA]</scope>
    <source>
        <strain evidence="10 11">M1-105</strain>
    </source>
</reference>
<comment type="similarity">
    <text evidence="8">Belongs to the Mrp/NBP35 ATP-binding proteins family. NUBP2/CFD1 subfamily.</text>
</comment>
<dbReference type="HAMAP" id="MF_03039">
    <property type="entry name" value="NUBP2"/>
    <property type="match status" value="1"/>
</dbReference>
<evidence type="ECO:0000256" key="4">
    <source>
        <dbReference type="ARBA" id="ARBA00022741"/>
    </source>
</evidence>
<evidence type="ECO:0000256" key="6">
    <source>
        <dbReference type="ARBA" id="ARBA00023004"/>
    </source>
</evidence>
<evidence type="ECO:0000256" key="2">
    <source>
        <dbReference type="ARBA" id="ARBA00022490"/>
    </source>
</evidence>
<comment type="caution">
    <text evidence="10">The sequence shown here is derived from an EMBL/GenBank/DDBJ whole genome shotgun (WGS) entry which is preliminary data.</text>
</comment>
<gene>
    <name evidence="10" type="primary">CFD1</name>
    <name evidence="10" type="ORF">SLS56_001456</name>
</gene>
<organism evidence="10 11">
    <name type="scientific">Neofusicoccum ribis</name>
    <dbReference type="NCBI Taxonomy" id="45134"/>
    <lineage>
        <taxon>Eukaryota</taxon>
        <taxon>Fungi</taxon>
        <taxon>Dikarya</taxon>
        <taxon>Ascomycota</taxon>
        <taxon>Pezizomycotina</taxon>
        <taxon>Dothideomycetes</taxon>
        <taxon>Dothideomycetes incertae sedis</taxon>
        <taxon>Botryosphaeriales</taxon>
        <taxon>Botryosphaeriaceae</taxon>
        <taxon>Neofusicoccum</taxon>
    </lineage>
</organism>
<feature type="compositionally biased region" description="Polar residues" evidence="9">
    <location>
        <begin position="540"/>
        <end position="552"/>
    </location>
</feature>
<dbReference type="HAMAP" id="MF_02040">
    <property type="entry name" value="Mrp_NBP35"/>
    <property type="match status" value="1"/>
</dbReference>
<comment type="subcellular location">
    <subcellularLocation>
        <location evidence="8">Cytoplasm</location>
    </subcellularLocation>
</comment>
<feature type="region of interest" description="Disordered" evidence="9">
    <location>
        <begin position="422"/>
        <end position="494"/>
    </location>
</feature>
<evidence type="ECO:0000256" key="5">
    <source>
        <dbReference type="ARBA" id="ARBA00022840"/>
    </source>
</evidence>
<evidence type="ECO:0000256" key="8">
    <source>
        <dbReference type="HAMAP-Rule" id="MF_03039"/>
    </source>
</evidence>
<feature type="compositionally biased region" description="Polar residues" evidence="9">
    <location>
        <begin position="443"/>
        <end position="479"/>
    </location>
</feature>
<dbReference type="InterPro" id="IPR033756">
    <property type="entry name" value="YlxH/NBP35"/>
</dbReference>
<proteinExistence type="inferred from homology"/>
<dbReference type="Gene3D" id="3.40.50.300">
    <property type="entry name" value="P-loop containing nucleotide triphosphate hydrolases"/>
    <property type="match status" value="1"/>
</dbReference>
<evidence type="ECO:0000256" key="1">
    <source>
        <dbReference type="ARBA" id="ARBA00022485"/>
    </source>
</evidence>
<dbReference type="PANTHER" id="PTHR23264">
    <property type="entry name" value="NUCLEOTIDE-BINDING PROTEIN NBP35 YEAST -RELATED"/>
    <property type="match status" value="1"/>
</dbReference>
<evidence type="ECO:0000256" key="3">
    <source>
        <dbReference type="ARBA" id="ARBA00022723"/>
    </source>
</evidence>
<keyword evidence="6 8" id="KW-0408">Iron</keyword>
<keyword evidence="7 8" id="KW-0411">Iron-sulfur</keyword>
<dbReference type="Proteomes" id="UP001521116">
    <property type="component" value="Unassembled WGS sequence"/>
</dbReference>
<keyword evidence="11" id="KW-1185">Reference proteome</keyword>
<dbReference type="PANTHER" id="PTHR23264:SF19">
    <property type="entry name" value="CYTOSOLIC FE-S CLUSTER ASSEMBLY FACTOR NUBP2"/>
    <property type="match status" value="1"/>
</dbReference>